<proteinExistence type="predicted"/>
<comment type="subcellular location">
    <subcellularLocation>
        <location evidence="1">Cytoplasm</location>
    </subcellularLocation>
</comment>
<keyword evidence="2" id="KW-0963">Cytoplasm</keyword>
<feature type="domain" description="HTH marR-type" evidence="6">
    <location>
        <begin position="12"/>
        <end position="147"/>
    </location>
</feature>
<evidence type="ECO:0000259" key="6">
    <source>
        <dbReference type="PROSITE" id="PS50995"/>
    </source>
</evidence>
<dbReference type="GO" id="GO:0003677">
    <property type="term" value="F:DNA binding"/>
    <property type="evidence" value="ECO:0007669"/>
    <property type="project" value="UniProtKB-KW"/>
</dbReference>
<dbReference type="SMART" id="SM00347">
    <property type="entry name" value="HTH_MARR"/>
    <property type="match status" value="1"/>
</dbReference>
<gene>
    <name evidence="7" type="ORF">HNP49_001013</name>
</gene>
<dbReference type="Proteomes" id="UP000557193">
    <property type="component" value="Unassembled WGS sequence"/>
</dbReference>
<dbReference type="InterPro" id="IPR039422">
    <property type="entry name" value="MarR/SlyA-like"/>
</dbReference>
<evidence type="ECO:0000256" key="3">
    <source>
        <dbReference type="ARBA" id="ARBA00023015"/>
    </source>
</evidence>
<keyword evidence="5" id="KW-0804">Transcription</keyword>
<dbReference type="GO" id="GO:0005737">
    <property type="term" value="C:cytoplasm"/>
    <property type="evidence" value="ECO:0007669"/>
    <property type="project" value="UniProtKB-SubCell"/>
</dbReference>
<protein>
    <submittedName>
        <fullName evidence="7">DNA-binding MarR family transcriptional regulator</fullName>
    </submittedName>
</protein>
<dbReference type="SUPFAM" id="SSF46785">
    <property type="entry name" value="Winged helix' DNA-binding domain"/>
    <property type="match status" value="1"/>
</dbReference>
<dbReference type="GO" id="GO:0006950">
    <property type="term" value="P:response to stress"/>
    <property type="evidence" value="ECO:0007669"/>
    <property type="project" value="TreeGrafter"/>
</dbReference>
<comment type="caution">
    <text evidence="7">The sequence shown here is derived from an EMBL/GenBank/DDBJ whole genome shotgun (WGS) entry which is preliminary data.</text>
</comment>
<dbReference type="PROSITE" id="PS50995">
    <property type="entry name" value="HTH_MARR_2"/>
    <property type="match status" value="1"/>
</dbReference>
<dbReference type="InterPro" id="IPR036390">
    <property type="entry name" value="WH_DNA-bd_sf"/>
</dbReference>
<accession>A0A7X0BST7</accession>
<dbReference type="InterPro" id="IPR055166">
    <property type="entry name" value="Transc_reg_Sar_Rot_HTH"/>
</dbReference>
<name>A0A7X0BST7_9PSED</name>
<evidence type="ECO:0000256" key="5">
    <source>
        <dbReference type="ARBA" id="ARBA00023163"/>
    </source>
</evidence>
<evidence type="ECO:0000313" key="7">
    <source>
        <dbReference type="EMBL" id="MBB6340856.1"/>
    </source>
</evidence>
<evidence type="ECO:0000256" key="1">
    <source>
        <dbReference type="ARBA" id="ARBA00004496"/>
    </source>
</evidence>
<dbReference type="AlphaFoldDB" id="A0A7X0BST7"/>
<reference evidence="7 8" key="1">
    <citation type="submission" date="2020-08" db="EMBL/GenBank/DDBJ databases">
        <title>Functional genomics of gut bacteria from endangered species of beetles.</title>
        <authorList>
            <person name="Carlos-Shanley C."/>
        </authorList>
    </citation>
    <scope>NUCLEOTIDE SEQUENCE [LARGE SCALE GENOMIC DNA]</scope>
    <source>
        <strain evidence="7 8">S00202</strain>
    </source>
</reference>
<keyword evidence="3" id="KW-0805">Transcription regulation</keyword>
<dbReference type="PANTHER" id="PTHR33164">
    <property type="entry name" value="TRANSCRIPTIONAL REGULATOR, MARR FAMILY"/>
    <property type="match status" value="1"/>
</dbReference>
<dbReference type="EMBL" id="JACHLL010000002">
    <property type="protein sequence ID" value="MBB6340856.1"/>
    <property type="molecule type" value="Genomic_DNA"/>
</dbReference>
<evidence type="ECO:0000256" key="4">
    <source>
        <dbReference type="ARBA" id="ARBA00023125"/>
    </source>
</evidence>
<sequence>MNQGLDPQLQLDHQLCFKLYAASRAIIRGYRPMLDALGLTYPQYLAMLVLWEWQQQPPAQATVKALGERLMLDSGTLTPLLKRLQQQGLLLRQRSQVDEREVCLQLTPAGVQLRERVLPLRQQLIGGAGLDGEEPSALRQQLDQLLGQFLRLTPGCR</sequence>
<dbReference type="InterPro" id="IPR000835">
    <property type="entry name" value="HTH_MarR-typ"/>
</dbReference>
<dbReference type="Gene3D" id="1.10.10.10">
    <property type="entry name" value="Winged helix-like DNA-binding domain superfamily/Winged helix DNA-binding domain"/>
    <property type="match status" value="1"/>
</dbReference>
<dbReference type="RefSeq" id="WP_184681222.1">
    <property type="nucleotide sequence ID" value="NZ_JACHLL010000002.1"/>
</dbReference>
<evidence type="ECO:0000256" key="2">
    <source>
        <dbReference type="ARBA" id="ARBA00022490"/>
    </source>
</evidence>
<organism evidence="7 8">
    <name type="scientific">Pseudomonas fluvialis</name>
    <dbReference type="NCBI Taxonomy" id="1793966"/>
    <lineage>
        <taxon>Bacteria</taxon>
        <taxon>Pseudomonadati</taxon>
        <taxon>Pseudomonadota</taxon>
        <taxon>Gammaproteobacteria</taxon>
        <taxon>Pseudomonadales</taxon>
        <taxon>Pseudomonadaceae</taxon>
        <taxon>Pseudomonas</taxon>
    </lineage>
</organism>
<dbReference type="GO" id="GO:0003700">
    <property type="term" value="F:DNA-binding transcription factor activity"/>
    <property type="evidence" value="ECO:0007669"/>
    <property type="project" value="InterPro"/>
</dbReference>
<dbReference type="PANTHER" id="PTHR33164:SF100">
    <property type="entry name" value="OSPR"/>
    <property type="match status" value="1"/>
</dbReference>
<keyword evidence="4 7" id="KW-0238">DNA-binding</keyword>
<dbReference type="Pfam" id="PF22381">
    <property type="entry name" value="Staph_reg_Sar_Rot"/>
    <property type="match status" value="1"/>
</dbReference>
<dbReference type="InterPro" id="IPR036388">
    <property type="entry name" value="WH-like_DNA-bd_sf"/>
</dbReference>
<dbReference type="FunFam" id="1.10.10.10:FF:000163">
    <property type="entry name" value="MarR family transcriptional regulator"/>
    <property type="match status" value="1"/>
</dbReference>
<evidence type="ECO:0000313" key="8">
    <source>
        <dbReference type="Proteomes" id="UP000557193"/>
    </source>
</evidence>
<keyword evidence="8" id="KW-1185">Reference proteome</keyword>